<feature type="non-terminal residue" evidence="9">
    <location>
        <position position="1"/>
    </location>
</feature>
<organism evidence="9 10">
    <name type="scientific">Sulfurospirillum cavolei</name>
    <dbReference type="NCBI Taxonomy" id="366522"/>
    <lineage>
        <taxon>Bacteria</taxon>
        <taxon>Pseudomonadati</taxon>
        <taxon>Campylobacterota</taxon>
        <taxon>Epsilonproteobacteria</taxon>
        <taxon>Campylobacterales</taxon>
        <taxon>Sulfurospirillaceae</taxon>
        <taxon>Sulfurospirillum</taxon>
    </lineage>
</organism>
<evidence type="ECO:0000256" key="8">
    <source>
        <dbReference type="ARBA" id="ARBA00023251"/>
    </source>
</evidence>
<dbReference type="InterPro" id="IPR006597">
    <property type="entry name" value="Sel1-like"/>
</dbReference>
<dbReference type="Gene3D" id="1.25.40.10">
    <property type="entry name" value="Tetratricopeptide repeat domain"/>
    <property type="match status" value="2"/>
</dbReference>
<evidence type="ECO:0000256" key="2">
    <source>
        <dbReference type="ARBA" id="ARBA00008486"/>
    </source>
</evidence>
<evidence type="ECO:0000313" key="9">
    <source>
        <dbReference type="EMBL" id="DAB35817.1"/>
    </source>
</evidence>
<keyword evidence="7" id="KW-1015">Disulfide bond</keyword>
<evidence type="ECO:0000313" key="10">
    <source>
        <dbReference type="Proteomes" id="UP000231638"/>
    </source>
</evidence>
<dbReference type="STRING" id="366522.GCA_001548055_00682"/>
<evidence type="ECO:0000256" key="5">
    <source>
        <dbReference type="ARBA" id="ARBA00022801"/>
    </source>
</evidence>
<keyword evidence="4" id="KW-0677">Repeat</keyword>
<dbReference type="SUPFAM" id="SSF81901">
    <property type="entry name" value="HCP-like"/>
    <property type="match status" value="1"/>
</dbReference>
<reference evidence="9 10" key="1">
    <citation type="journal article" date="2017" name="Front. Microbiol.">
        <title>Comparative Genomic Analysis of the Class Epsilonproteobacteria and Proposed Reclassification to Epsilonbacteraeota (phyl. nov.).</title>
        <authorList>
            <person name="Waite D.W."/>
            <person name="Vanwonterghem I."/>
            <person name="Rinke C."/>
            <person name="Parks D.H."/>
            <person name="Zhang Y."/>
            <person name="Takai K."/>
            <person name="Sievert S.M."/>
            <person name="Simon J."/>
            <person name="Campbell B.J."/>
            <person name="Hanson T.E."/>
            <person name="Woyke T."/>
            <person name="Klotz M.G."/>
            <person name="Hugenholtz P."/>
        </authorList>
    </citation>
    <scope>NUCLEOTIDE SEQUENCE [LARGE SCALE GENOMIC DNA]</scope>
    <source>
        <strain evidence="9">UBA11420</strain>
    </source>
</reference>
<comment type="similarity">
    <text evidence="2">Belongs to the hcp beta-lactamase family.</text>
</comment>
<dbReference type="InterPro" id="IPR011990">
    <property type="entry name" value="TPR-like_helical_dom_sf"/>
</dbReference>
<keyword evidence="8" id="KW-0046">Antibiotic resistance</keyword>
<proteinExistence type="inferred from homology"/>
<sequence>MSACASAAKLYENGVGTDENMQKAVDYYDKACEAADAKSCAHLGTLYEQDGNDAYAVLYYQKACDANDASTCTNLGMMYLSGKGINVNEKKAYQLFQQACSLGDEAGCKNYESMKNAQWY</sequence>
<dbReference type="InterPro" id="IPR040239">
    <property type="entry name" value="HcpB-like"/>
</dbReference>
<dbReference type="SMART" id="SM00671">
    <property type="entry name" value="SEL1"/>
    <property type="match status" value="3"/>
</dbReference>
<dbReference type="PANTHER" id="PTHR13891:SF1">
    <property type="entry name" value="CYTOCHROME C OXIDASE ASSEMBLY FACTOR 7"/>
    <property type="match status" value="1"/>
</dbReference>
<dbReference type="EC" id="3.5.2.6" evidence="3"/>
<comment type="caution">
    <text evidence="9">The sequence shown here is derived from an EMBL/GenBank/DDBJ whole genome shotgun (WGS) entry which is preliminary data.</text>
</comment>
<dbReference type="Proteomes" id="UP000231638">
    <property type="component" value="Unassembled WGS sequence"/>
</dbReference>
<dbReference type="GO" id="GO:0046677">
    <property type="term" value="P:response to antibiotic"/>
    <property type="evidence" value="ECO:0007669"/>
    <property type="project" value="UniProtKB-KW"/>
</dbReference>
<keyword evidence="5" id="KW-0378">Hydrolase</keyword>
<evidence type="ECO:0000256" key="1">
    <source>
        <dbReference type="ARBA" id="ARBA00001526"/>
    </source>
</evidence>
<dbReference type="GO" id="GO:0008800">
    <property type="term" value="F:beta-lactamase activity"/>
    <property type="evidence" value="ECO:0007669"/>
    <property type="project" value="UniProtKB-EC"/>
</dbReference>
<keyword evidence="6" id="KW-0802">TPR repeat</keyword>
<protein>
    <recommendedName>
        <fullName evidence="3">beta-lactamase</fullName>
        <ecNumber evidence="3">3.5.2.6</ecNumber>
    </recommendedName>
</protein>
<name>A0A2D3WAS3_9BACT</name>
<dbReference type="Pfam" id="PF08238">
    <property type="entry name" value="Sel1"/>
    <property type="match status" value="3"/>
</dbReference>
<dbReference type="PANTHER" id="PTHR13891">
    <property type="entry name" value="CYTOCHROME C OXIDASE ASSEMBLY FACTOR 7"/>
    <property type="match status" value="1"/>
</dbReference>
<evidence type="ECO:0000256" key="4">
    <source>
        <dbReference type="ARBA" id="ARBA00022737"/>
    </source>
</evidence>
<comment type="catalytic activity">
    <reaction evidence="1">
        <text>a beta-lactam + H2O = a substituted beta-amino acid</text>
        <dbReference type="Rhea" id="RHEA:20401"/>
        <dbReference type="ChEBI" id="CHEBI:15377"/>
        <dbReference type="ChEBI" id="CHEBI:35627"/>
        <dbReference type="ChEBI" id="CHEBI:140347"/>
        <dbReference type="EC" id="3.5.2.6"/>
    </reaction>
</comment>
<evidence type="ECO:0000256" key="3">
    <source>
        <dbReference type="ARBA" id="ARBA00012865"/>
    </source>
</evidence>
<gene>
    <name evidence="9" type="ORF">CFH80_08120</name>
</gene>
<dbReference type="AlphaFoldDB" id="A0A2D3WAS3"/>
<evidence type="ECO:0000256" key="6">
    <source>
        <dbReference type="ARBA" id="ARBA00022803"/>
    </source>
</evidence>
<evidence type="ECO:0000256" key="7">
    <source>
        <dbReference type="ARBA" id="ARBA00023157"/>
    </source>
</evidence>
<accession>A0A2D3WAS3</accession>
<dbReference type="EMBL" id="DLUG01000212">
    <property type="protein sequence ID" value="DAB35817.1"/>
    <property type="molecule type" value="Genomic_DNA"/>
</dbReference>